<name>A0A317CEL9_9GAMM</name>
<dbReference type="PROSITE" id="PS51257">
    <property type="entry name" value="PROKAR_LIPOPROTEIN"/>
    <property type="match status" value="1"/>
</dbReference>
<accession>A0A317CEL9</accession>
<dbReference type="EMBL" id="QGKM01000028">
    <property type="protein sequence ID" value="PWQ97114.1"/>
    <property type="molecule type" value="Genomic_DNA"/>
</dbReference>
<gene>
    <name evidence="1" type="ORF">DKW60_11190</name>
</gene>
<protein>
    <submittedName>
        <fullName evidence="1">Uncharacterized protein</fullName>
    </submittedName>
</protein>
<evidence type="ECO:0000313" key="2">
    <source>
        <dbReference type="Proteomes" id="UP000245539"/>
    </source>
</evidence>
<organism evidence="1 2">
    <name type="scientific">Leucothrix pacifica</name>
    <dbReference type="NCBI Taxonomy" id="1247513"/>
    <lineage>
        <taxon>Bacteria</taxon>
        <taxon>Pseudomonadati</taxon>
        <taxon>Pseudomonadota</taxon>
        <taxon>Gammaproteobacteria</taxon>
        <taxon>Thiotrichales</taxon>
        <taxon>Thiotrichaceae</taxon>
        <taxon>Leucothrix</taxon>
    </lineage>
</organism>
<dbReference type="AlphaFoldDB" id="A0A317CEL9"/>
<keyword evidence="2" id="KW-1185">Reference proteome</keyword>
<proteinExistence type="predicted"/>
<comment type="caution">
    <text evidence="1">The sequence shown here is derived from an EMBL/GenBank/DDBJ whole genome shotgun (WGS) entry which is preliminary data.</text>
</comment>
<evidence type="ECO:0000313" key="1">
    <source>
        <dbReference type="EMBL" id="PWQ97114.1"/>
    </source>
</evidence>
<reference evidence="1 2" key="1">
    <citation type="submission" date="2018-05" db="EMBL/GenBank/DDBJ databases">
        <title>Leucothrix arctica sp. nov., isolated from Arctic seawater.</title>
        <authorList>
            <person name="Choi A."/>
            <person name="Baek K."/>
        </authorList>
    </citation>
    <scope>NUCLEOTIDE SEQUENCE [LARGE SCALE GENOMIC DNA]</scope>
    <source>
        <strain evidence="1 2">JCM 18388</strain>
    </source>
</reference>
<sequence>MTINIHRTPKLIFAGMLFASLTACGSSKEEIIEEVVEDAINAGNYQEILSTGVLETAKLAAGVMFAGNEIDTSIMTLDSATESSNVYRCSNTDGLLEVTLIDDTTEQWDFDNCHITYYDSDSAYDGRVLIDSEIISGDYEDIGDYNANWSVSQYVTFTNFTQTSPIDGGKANTSNGSIILDSSNSLDTELNIATMSSTNLIIDSADTTTLDTKTYTFSDLYYDLREDIIDESLDADLDFTAEVSDIGEIQVITDPVLEYDTDGLLQDGTMTVLSGNSALSMVATGNDTVDISLDANNDGTYEFTISQDWDIGSE</sequence>
<dbReference type="RefSeq" id="WP_109837743.1">
    <property type="nucleotide sequence ID" value="NZ_QGKM01000028.1"/>
</dbReference>
<dbReference type="Proteomes" id="UP000245539">
    <property type="component" value="Unassembled WGS sequence"/>
</dbReference>